<dbReference type="RefSeq" id="WP_150926013.1">
    <property type="nucleotide sequence ID" value="NZ_CP044016.1"/>
</dbReference>
<sequence>MHDYLIQNKSLSLEKIGIVTLKGGSISIENGQTIPEATFEFNKQVTTTPEFVAFAKEVLNKNPSIVASDIEYFLEESRQLMNIGTGVLMINGIGYIHSLKTGGYSFSQNPISGFRDGEGSEKALSADIYDRAEAEESVNRKRIQSNRAKPQVNYMAIVVVVVLLGIVGYGIYYFVNKPKSNAELLPEKVEQVATESADTNKENISVDTSKAKALPMTKVNTDIYKFVFEITKDAQRAHARIATLKGYGNAVDFDSVQTSQGLFYRLYSPIPKTADTTKVKDSLFKYFQRPIQIAKYN</sequence>
<dbReference type="OrthoDB" id="660546at2"/>
<feature type="transmembrane region" description="Helical" evidence="1">
    <location>
        <begin position="152"/>
        <end position="175"/>
    </location>
</feature>
<evidence type="ECO:0008006" key="4">
    <source>
        <dbReference type="Google" id="ProtNLM"/>
    </source>
</evidence>
<evidence type="ECO:0000313" key="2">
    <source>
        <dbReference type="EMBL" id="QES88469.1"/>
    </source>
</evidence>
<name>A0A5P2G2X5_9BACT</name>
<reference evidence="2 3" key="1">
    <citation type="submission" date="2019-09" db="EMBL/GenBank/DDBJ databases">
        <title>Complete genome sequence of Arachidicoccus sp. B3-10 isolated from apple orchard soil.</title>
        <authorList>
            <person name="Kim H.S."/>
            <person name="Han K.-I."/>
            <person name="Suh M.K."/>
            <person name="Lee K.C."/>
            <person name="Eom M.K."/>
            <person name="Kim J.-S."/>
            <person name="Kang S.W."/>
            <person name="Sin Y."/>
            <person name="Lee J.-S."/>
        </authorList>
    </citation>
    <scope>NUCLEOTIDE SEQUENCE [LARGE SCALE GENOMIC DNA]</scope>
    <source>
        <strain evidence="2 3">B3-10</strain>
    </source>
</reference>
<organism evidence="2 3">
    <name type="scientific">Rhizosphaericola mali</name>
    <dbReference type="NCBI Taxonomy" id="2545455"/>
    <lineage>
        <taxon>Bacteria</taxon>
        <taxon>Pseudomonadati</taxon>
        <taxon>Bacteroidota</taxon>
        <taxon>Chitinophagia</taxon>
        <taxon>Chitinophagales</taxon>
        <taxon>Chitinophagaceae</taxon>
        <taxon>Rhizosphaericola</taxon>
    </lineage>
</organism>
<proteinExistence type="predicted"/>
<keyword evidence="1" id="KW-1133">Transmembrane helix</keyword>
<dbReference type="Proteomes" id="UP000292424">
    <property type="component" value="Chromosome"/>
</dbReference>
<dbReference type="AlphaFoldDB" id="A0A5P2G2X5"/>
<evidence type="ECO:0000313" key="3">
    <source>
        <dbReference type="Proteomes" id="UP000292424"/>
    </source>
</evidence>
<evidence type="ECO:0000256" key="1">
    <source>
        <dbReference type="SAM" id="Phobius"/>
    </source>
</evidence>
<gene>
    <name evidence="2" type="ORF">E0W69_007265</name>
</gene>
<dbReference type="EMBL" id="CP044016">
    <property type="protein sequence ID" value="QES88469.1"/>
    <property type="molecule type" value="Genomic_DNA"/>
</dbReference>
<protein>
    <recommendedName>
        <fullName evidence="4">CCDC81-like prokaryotic HU domain-containing protein</fullName>
    </recommendedName>
</protein>
<accession>A0A5P2G2X5</accession>
<keyword evidence="1" id="KW-0812">Transmembrane</keyword>
<dbReference type="KEGG" id="arac:E0W69_007265"/>
<keyword evidence="1" id="KW-0472">Membrane</keyword>
<keyword evidence="3" id="KW-1185">Reference proteome</keyword>